<reference evidence="1 2" key="1">
    <citation type="submission" date="2018-05" db="EMBL/GenBank/DDBJ databases">
        <title>Whole genome sequencing of Paracoccus thiocyanatus SST.</title>
        <authorList>
            <person name="Ghosh W."/>
            <person name="Rameez M.J."/>
            <person name="Roy C."/>
        </authorList>
    </citation>
    <scope>NUCLEOTIDE SEQUENCE [LARGE SCALE GENOMIC DNA]</scope>
    <source>
        <strain evidence="1 2">SST</strain>
    </source>
</reference>
<evidence type="ECO:0000313" key="1">
    <source>
        <dbReference type="EMBL" id="RDW12525.1"/>
    </source>
</evidence>
<sequence length="96" mass="9861">MVATARHTRATAASARLSGLRDAGYHVAAVASGGRISTEQSGPERPALQEQDVMSKKLALALVLVGLAAACAPKEPEVAPVPVQPEPVFQGKYGAN</sequence>
<dbReference type="AlphaFoldDB" id="A0A3D8PBC3"/>
<protein>
    <submittedName>
        <fullName evidence="1">Uncharacterized protein</fullName>
    </submittedName>
</protein>
<evidence type="ECO:0000313" key="2">
    <source>
        <dbReference type="Proteomes" id="UP000256679"/>
    </source>
</evidence>
<accession>A0A3D8PBC3</accession>
<dbReference type="EMBL" id="QFCQ01000083">
    <property type="protein sequence ID" value="RDW12525.1"/>
    <property type="molecule type" value="Genomic_DNA"/>
</dbReference>
<comment type="caution">
    <text evidence="1">The sequence shown here is derived from an EMBL/GenBank/DDBJ whole genome shotgun (WGS) entry which is preliminary data.</text>
</comment>
<gene>
    <name evidence="1" type="ORF">DIE28_13240</name>
</gene>
<proteinExistence type="predicted"/>
<keyword evidence="2" id="KW-1185">Reference proteome</keyword>
<organism evidence="1 2">
    <name type="scientific">Paracoccus thiocyanatus</name>
    <dbReference type="NCBI Taxonomy" id="34006"/>
    <lineage>
        <taxon>Bacteria</taxon>
        <taxon>Pseudomonadati</taxon>
        <taxon>Pseudomonadota</taxon>
        <taxon>Alphaproteobacteria</taxon>
        <taxon>Rhodobacterales</taxon>
        <taxon>Paracoccaceae</taxon>
        <taxon>Paracoccus</taxon>
    </lineage>
</organism>
<name>A0A3D8PBC3_9RHOB</name>
<dbReference type="Proteomes" id="UP000256679">
    <property type="component" value="Unassembled WGS sequence"/>
</dbReference>